<dbReference type="AlphaFoldDB" id="A0AAW1TKI6"/>
<keyword evidence="5 11" id="KW-0645">Protease</keyword>
<organism evidence="13 14">
    <name type="scientific">Henosepilachna vigintioctopunctata</name>
    <dbReference type="NCBI Taxonomy" id="420089"/>
    <lineage>
        <taxon>Eukaryota</taxon>
        <taxon>Metazoa</taxon>
        <taxon>Ecdysozoa</taxon>
        <taxon>Arthropoda</taxon>
        <taxon>Hexapoda</taxon>
        <taxon>Insecta</taxon>
        <taxon>Pterygota</taxon>
        <taxon>Neoptera</taxon>
        <taxon>Endopterygota</taxon>
        <taxon>Coleoptera</taxon>
        <taxon>Polyphaga</taxon>
        <taxon>Cucujiformia</taxon>
        <taxon>Coccinelloidea</taxon>
        <taxon>Coccinellidae</taxon>
        <taxon>Epilachninae</taxon>
        <taxon>Epilachnini</taxon>
        <taxon>Henosepilachna</taxon>
    </lineage>
</organism>
<comment type="similarity">
    <text evidence="2 11">Belongs to the peptidase C54 family.</text>
</comment>
<dbReference type="GO" id="GO:0005737">
    <property type="term" value="C:cytoplasm"/>
    <property type="evidence" value="ECO:0007669"/>
    <property type="project" value="UniProtKB-SubCell"/>
</dbReference>
<evidence type="ECO:0000313" key="13">
    <source>
        <dbReference type="EMBL" id="KAK9870398.1"/>
    </source>
</evidence>
<dbReference type="GO" id="GO:0015031">
    <property type="term" value="P:protein transport"/>
    <property type="evidence" value="ECO:0007669"/>
    <property type="project" value="UniProtKB-KW"/>
</dbReference>
<evidence type="ECO:0000313" key="14">
    <source>
        <dbReference type="Proteomes" id="UP001431783"/>
    </source>
</evidence>
<comment type="catalytic activity">
    <reaction evidence="10">
        <text>[protein]-C-terminal L-amino acid-glycyl-phosphatidylethanolamide + H2O = [protein]-C-terminal L-amino acid-glycine + a 1,2-diacyl-sn-glycero-3-phosphoethanolamine</text>
        <dbReference type="Rhea" id="RHEA:67548"/>
        <dbReference type="Rhea" id="RHEA-COMP:17323"/>
        <dbReference type="Rhea" id="RHEA-COMP:17324"/>
        <dbReference type="ChEBI" id="CHEBI:15377"/>
        <dbReference type="ChEBI" id="CHEBI:64612"/>
        <dbReference type="ChEBI" id="CHEBI:172940"/>
        <dbReference type="ChEBI" id="CHEBI:172941"/>
    </reaction>
    <physiologicalReaction direction="left-to-right" evidence="10">
        <dbReference type="Rhea" id="RHEA:67549"/>
    </physiologicalReaction>
</comment>
<dbReference type="GO" id="GO:0004197">
    <property type="term" value="F:cysteine-type endopeptidase activity"/>
    <property type="evidence" value="ECO:0007669"/>
    <property type="project" value="TreeGrafter"/>
</dbReference>
<dbReference type="GO" id="GO:0034727">
    <property type="term" value="P:piecemeal microautophagy of the nucleus"/>
    <property type="evidence" value="ECO:0007669"/>
    <property type="project" value="TreeGrafter"/>
</dbReference>
<keyword evidence="4 11" id="KW-0963">Cytoplasm</keyword>
<keyword evidence="8 11" id="KW-0653">Protein transport</keyword>
<comment type="caution">
    <text evidence="13">The sequence shown here is derived from an EMBL/GenBank/DDBJ whole genome shotgun (WGS) entry which is preliminary data.</text>
</comment>
<dbReference type="InterPro" id="IPR005078">
    <property type="entry name" value="Peptidase_C54"/>
</dbReference>
<feature type="domain" description="Peptidase C54 catalytic" evidence="12">
    <location>
        <begin position="50"/>
        <end position="324"/>
    </location>
</feature>
<evidence type="ECO:0000256" key="8">
    <source>
        <dbReference type="ARBA" id="ARBA00022927"/>
    </source>
</evidence>
<evidence type="ECO:0000256" key="2">
    <source>
        <dbReference type="ARBA" id="ARBA00010958"/>
    </source>
</evidence>
<accession>A0AAW1TKI6</accession>
<evidence type="ECO:0000256" key="10">
    <source>
        <dbReference type="ARBA" id="ARBA00029362"/>
    </source>
</evidence>
<protein>
    <recommendedName>
        <fullName evidence="11">Cysteine protease</fullName>
        <ecNumber evidence="11">3.4.22.-</ecNumber>
    </recommendedName>
</protein>
<name>A0AAW1TKI6_9CUCU</name>
<comment type="subcellular location">
    <subcellularLocation>
        <location evidence="1 11">Cytoplasm</location>
    </subcellularLocation>
</comment>
<reference evidence="13 14" key="1">
    <citation type="submission" date="2023-03" db="EMBL/GenBank/DDBJ databases">
        <title>Genome insight into feeding habits of ladybird beetles.</title>
        <authorList>
            <person name="Li H.-S."/>
            <person name="Huang Y.-H."/>
            <person name="Pang H."/>
        </authorList>
    </citation>
    <scope>NUCLEOTIDE SEQUENCE [LARGE SCALE GENOMIC DNA]</scope>
    <source>
        <strain evidence="13">SYSU_2023b</strain>
        <tissue evidence="13">Whole body</tissue>
    </source>
</reference>
<keyword evidence="6 11" id="KW-0378">Hydrolase</keyword>
<evidence type="ECO:0000256" key="11">
    <source>
        <dbReference type="RuleBase" id="RU363115"/>
    </source>
</evidence>
<dbReference type="InterPro" id="IPR046792">
    <property type="entry name" value="Peptidase_C54_cat"/>
</dbReference>
<dbReference type="GO" id="GO:0000045">
    <property type="term" value="P:autophagosome assembly"/>
    <property type="evidence" value="ECO:0007669"/>
    <property type="project" value="TreeGrafter"/>
</dbReference>
<proteinExistence type="inferred from homology"/>
<dbReference type="Pfam" id="PF03416">
    <property type="entry name" value="Peptidase_C54"/>
    <property type="match status" value="1"/>
</dbReference>
<keyword evidence="3" id="KW-0813">Transport</keyword>
<dbReference type="Proteomes" id="UP001431783">
    <property type="component" value="Unassembled WGS sequence"/>
</dbReference>
<dbReference type="EMBL" id="JARQZJ010000003">
    <property type="protein sequence ID" value="KAK9870398.1"/>
    <property type="molecule type" value="Genomic_DNA"/>
</dbReference>
<dbReference type="InterPro" id="IPR038765">
    <property type="entry name" value="Papain-like_cys_pep_sf"/>
</dbReference>
<evidence type="ECO:0000256" key="7">
    <source>
        <dbReference type="ARBA" id="ARBA00022807"/>
    </source>
</evidence>
<dbReference type="GO" id="GO:0019786">
    <property type="term" value="F:protein-phosphatidylethanolamide deconjugating activity"/>
    <property type="evidence" value="ECO:0007669"/>
    <property type="project" value="InterPro"/>
</dbReference>
<evidence type="ECO:0000256" key="6">
    <source>
        <dbReference type="ARBA" id="ARBA00022801"/>
    </source>
</evidence>
<keyword evidence="14" id="KW-1185">Reference proteome</keyword>
<evidence type="ECO:0000256" key="5">
    <source>
        <dbReference type="ARBA" id="ARBA00022670"/>
    </source>
</evidence>
<sequence>MCIAKRDMDCVYEAYFESNNFDPDDIPKVSAPIYIFGREYNAINGTDIVKIRQDITSKLWFTYRKNFVPIGGDDGFTSDKGWGCMLRCGQMVLGQALLFLQLGRDWIWEPDARDKTYLKILRKFEDTRQAPFSIHQIALTGVSEGKAVGQWFGPNTVAQVLKKLIKYDEGNSLTIHVALDNTLIVDDIRELCQIKEQSTNHSQRQWRPLLLIVPLRLGLTEINPIYVTGLKKCFKFKQSLGVIGGKPNLALYFVGSIGNEVIYLDPHTTQRAGSVNNKDIEEEIEQDLTYHCKYASRMNILNMDPSVAVCFLCKTEAEFVDLCQLIRENLMTERTPLFEISIEKPKEWIPNPDTMAGSGEAAVLGFERDAKFDSDNEFEIL</sequence>
<dbReference type="EC" id="3.4.22.-" evidence="11"/>
<comment type="function">
    <text evidence="11">Cysteine protease that plays a key role in autophagy by mediating both proteolytic activation and delipidation of ATG8 family proteins.</text>
</comment>
<dbReference type="PANTHER" id="PTHR22624:SF49">
    <property type="entry name" value="CYSTEINE PROTEASE"/>
    <property type="match status" value="1"/>
</dbReference>
<gene>
    <name evidence="13" type="ORF">WA026_007967</name>
</gene>
<evidence type="ECO:0000259" key="12">
    <source>
        <dbReference type="Pfam" id="PF03416"/>
    </source>
</evidence>
<keyword evidence="9 11" id="KW-0072">Autophagy</keyword>
<evidence type="ECO:0000256" key="1">
    <source>
        <dbReference type="ARBA" id="ARBA00004496"/>
    </source>
</evidence>
<dbReference type="GO" id="GO:0016485">
    <property type="term" value="P:protein processing"/>
    <property type="evidence" value="ECO:0007669"/>
    <property type="project" value="TreeGrafter"/>
</dbReference>
<dbReference type="GO" id="GO:0000423">
    <property type="term" value="P:mitophagy"/>
    <property type="evidence" value="ECO:0007669"/>
    <property type="project" value="TreeGrafter"/>
</dbReference>
<dbReference type="GO" id="GO:0035973">
    <property type="term" value="P:aggrephagy"/>
    <property type="evidence" value="ECO:0007669"/>
    <property type="project" value="TreeGrafter"/>
</dbReference>
<evidence type="ECO:0000256" key="3">
    <source>
        <dbReference type="ARBA" id="ARBA00022448"/>
    </source>
</evidence>
<dbReference type="SUPFAM" id="SSF54001">
    <property type="entry name" value="Cysteine proteinases"/>
    <property type="match status" value="1"/>
</dbReference>
<dbReference type="PANTHER" id="PTHR22624">
    <property type="entry name" value="CYSTEINE PROTEASE ATG4"/>
    <property type="match status" value="1"/>
</dbReference>
<evidence type="ECO:0000256" key="9">
    <source>
        <dbReference type="ARBA" id="ARBA00023006"/>
    </source>
</evidence>
<evidence type="ECO:0000256" key="4">
    <source>
        <dbReference type="ARBA" id="ARBA00022490"/>
    </source>
</evidence>
<keyword evidence="7" id="KW-0788">Thiol protease</keyword>